<sequence length="185" mass="20664">MPSIKITKKNKEDKNNDVPTSPVNAETLTGNLQIDIETFKKIFFFPQNKDFIIRTIQLKGFNVDGCFLYLDGSTSVDTLTSNIIKPLMESGPKNIEDNPIDYITNNIITSKNAQRISNISDITKDIVKGNTIILIQGSLEALSVSTTEFEHRPVEKPVNENVIKGPKESFVESADTNRSLNKKAF</sequence>
<evidence type="ECO:0000256" key="2">
    <source>
        <dbReference type="SAM" id="MobiDB-lite"/>
    </source>
</evidence>
<dbReference type="EMBL" id="CP121687">
    <property type="protein sequence ID" value="WZL71263.1"/>
    <property type="molecule type" value="Genomic_DNA"/>
</dbReference>
<proteinExistence type="predicted"/>
<name>A0ABZ2Y7D2_9FIRM</name>
<evidence type="ECO:0000313" key="3">
    <source>
        <dbReference type="EMBL" id="WZL71263.1"/>
    </source>
</evidence>
<dbReference type="RefSeq" id="WP_341878226.1">
    <property type="nucleotide sequence ID" value="NZ_CP121687.1"/>
</dbReference>
<dbReference type="InterPro" id="IPR004995">
    <property type="entry name" value="Spore_Ger"/>
</dbReference>
<protein>
    <submittedName>
        <fullName evidence="3">Spore germination protein</fullName>
    </submittedName>
</protein>
<dbReference type="Proteomes" id="UP001486565">
    <property type="component" value="Chromosome"/>
</dbReference>
<evidence type="ECO:0000256" key="1">
    <source>
        <dbReference type="ARBA" id="ARBA00023136"/>
    </source>
</evidence>
<gene>
    <name evidence="3" type="ORF">QBE51_07070</name>
</gene>
<keyword evidence="4" id="KW-1185">Reference proteome</keyword>
<organism evidence="3 4">
    <name type="scientific">Defluviitalea saccharophila</name>
    <dbReference type="NCBI Taxonomy" id="879970"/>
    <lineage>
        <taxon>Bacteria</taxon>
        <taxon>Bacillati</taxon>
        <taxon>Bacillota</taxon>
        <taxon>Clostridia</taxon>
        <taxon>Lachnospirales</taxon>
        <taxon>Defluviitaleaceae</taxon>
        <taxon>Defluviitalea</taxon>
    </lineage>
</organism>
<evidence type="ECO:0000313" key="4">
    <source>
        <dbReference type="Proteomes" id="UP001486565"/>
    </source>
</evidence>
<reference evidence="3 4" key="1">
    <citation type="submission" date="2023-03" db="EMBL/GenBank/DDBJ databases">
        <title>Novel Species.</title>
        <authorList>
            <person name="Ma S."/>
        </authorList>
    </citation>
    <scope>NUCLEOTIDE SEQUENCE [LARGE SCALE GENOMIC DNA]</scope>
    <source>
        <strain evidence="3 4">LIND6LT2</strain>
    </source>
</reference>
<feature type="region of interest" description="Disordered" evidence="2">
    <location>
        <begin position="1"/>
        <end position="22"/>
    </location>
</feature>
<keyword evidence="1" id="KW-0472">Membrane</keyword>
<accession>A0ABZ2Y7D2</accession>
<dbReference type="Pfam" id="PF03323">
    <property type="entry name" value="GerA"/>
    <property type="match status" value="1"/>
</dbReference>